<sequence length="880" mass="97911">MELLNASALLLFLLLDLAVTSLQQKLKVEEIPSRVQSVINTLSVFLSQPEPELKDCYLNLFTPPSQSISVQWTYRDGRLVNLPVSLLVEGDIIALRPGQEAPASLRGIQEEEHVILDRGDVFCHFSSPPSPLGRERPRPHSLLCPHLFRVTRTPAIASVQKCLEMGSQRPITVLDNERFTAQTLLEEVVTPLVLVNGVLPLLPLTFPMLWLQVSAFGEAQVLTYLKTFSSSRMNPSSVGPQTNSSYSSSTVEVLSLSLDRQAPTCMQFDDSCWQRYATSLRPLGLCTVLGLCDPVSVATLWQLADHLTNVALLKSRPSCLPVQMPWGMCELARVIGFSPSAKDPFQQQMSSAAYTLTSAQEGSPWQPQPVAMRKLPLTHIISLLIHDSNTGKLQLFSYGSADAVLEACSECWDGTDIQTLSSSDRKKVLDFYQRACIAGQCLALSFKPMFHALEPEINGKCIQLPRGMCHSYRDQEGTEFEHSAGEEDPFLSLDEQVFLGLVSTQYQARPEMVRLIAGLDSACIRFVYFSLEEEVKSKVFAEKMGLETGWNCHISLQSDRFPLDPEDFQDTVTLCSEREVDSEGGRLLSEGKWQAEKNGFLDGEGVCFIEDRNRAKLPKGIENVRPHLENIDNVPLLVPLFTDCTPETMCEMVEVMQEYGEVVCCLGSVLNSKNNAVFLQSDISIALDPLFPSCCWSSPGRSAPLVTSRTPQLFSVQLSSALCGLPCAIHLGQHDNTTIIRLIKQARHSSSGIRKCFLFLLQCQLSLVLIQVLACLSQLPPPLGTADVLWLSCISFPILGPSLQVLMAYVAYLLWRDPSSQLTSELSDVPAATWLLGFFWLLPLLFVNESIKLHEIRTRVRYLKRQKLQFDTKLGMNSPF</sequence>
<dbReference type="AlphaFoldDB" id="A0A662YZX9"/>
<feature type="transmembrane region" description="Helical" evidence="1">
    <location>
        <begin position="757"/>
        <end position="776"/>
    </location>
</feature>
<name>A0A662YZX9_ACIRT</name>
<dbReference type="Gene3D" id="1.20.1110.10">
    <property type="entry name" value="Calcium-transporting ATPase, transmembrane domain"/>
    <property type="match status" value="1"/>
</dbReference>
<feature type="signal peptide" evidence="2">
    <location>
        <begin position="1"/>
        <end position="23"/>
    </location>
</feature>
<dbReference type="PANTHER" id="PTHR13219:SF6">
    <property type="entry name" value="TRANSMEMBRANE PROTEIN 94"/>
    <property type="match status" value="1"/>
</dbReference>
<gene>
    <name evidence="3" type="ORF">EOD39_1659</name>
</gene>
<keyword evidence="1" id="KW-0812">Transmembrane</keyword>
<protein>
    <recommendedName>
        <fullName evidence="5">Transmembrane protein 94</fullName>
    </recommendedName>
</protein>
<accession>A0A662YZX9</accession>
<feature type="transmembrane region" description="Helical" evidence="1">
    <location>
        <begin position="832"/>
        <end position="851"/>
    </location>
</feature>
<dbReference type="SUPFAM" id="SSF81665">
    <property type="entry name" value="Calcium ATPase, transmembrane domain M"/>
    <property type="match status" value="1"/>
</dbReference>
<keyword evidence="1" id="KW-0472">Membrane</keyword>
<evidence type="ECO:0008006" key="5">
    <source>
        <dbReference type="Google" id="ProtNLM"/>
    </source>
</evidence>
<evidence type="ECO:0000256" key="2">
    <source>
        <dbReference type="SAM" id="SignalP"/>
    </source>
</evidence>
<evidence type="ECO:0000313" key="4">
    <source>
        <dbReference type="Proteomes" id="UP000289886"/>
    </source>
</evidence>
<proteinExistence type="predicted"/>
<dbReference type="InterPro" id="IPR039720">
    <property type="entry name" value="TMEM94"/>
</dbReference>
<keyword evidence="1" id="KW-1133">Transmembrane helix</keyword>
<dbReference type="InterPro" id="IPR023298">
    <property type="entry name" value="ATPase_P-typ_TM_dom_sf"/>
</dbReference>
<keyword evidence="4" id="KW-1185">Reference proteome</keyword>
<feature type="transmembrane region" description="Helical" evidence="1">
    <location>
        <begin position="788"/>
        <end position="812"/>
    </location>
</feature>
<reference evidence="3 4" key="1">
    <citation type="submission" date="2019-01" db="EMBL/GenBank/DDBJ databases">
        <title>Draft Genome and Complete Hox-Cluster Characterization of the Sterlet Sturgeon (Acipenser ruthenus).</title>
        <authorList>
            <person name="Wei Q."/>
        </authorList>
    </citation>
    <scope>NUCLEOTIDE SEQUENCE [LARGE SCALE GENOMIC DNA]</scope>
    <source>
        <strain evidence="3">WHYD16114868_AA</strain>
        <tissue evidence="3">Blood</tissue>
    </source>
</reference>
<dbReference type="EMBL" id="SCEB01000002">
    <property type="protein sequence ID" value="RXN02123.1"/>
    <property type="molecule type" value="Genomic_DNA"/>
</dbReference>
<feature type="chain" id="PRO_5024915827" description="Transmembrane protein 94" evidence="2">
    <location>
        <begin position="24"/>
        <end position="880"/>
    </location>
</feature>
<evidence type="ECO:0000256" key="1">
    <source>
        <dbReference type="SAM" id="Phobius"/>
    </source>
</evidence>
<keyword evidence="2" id="KW-0732">Signal</keyword>
<comment type="caution">
    <text evidence="3">The sequence shown here is derived from an EMBL/GenBank/DDBJ whole genome shotgun (WGS) entry which is preliminary data.</text>
</comment>
<evidence type="ECO:0000313" key="3">
    <source>
        <dbReference type="EMBL" id="RXN02123.1"/>
    </source>
</evidence>
<dbReference type="Proteomes" id="UP000289886">
    <property type="component" value="Unassembled WGS sequence"/>
</dbReference>
<dbReference type="PANTHER" id="PTHR13219">
    <property type="entry name" value="TRANSMEMBRANE PROTEIN 94"/>
    <property type="match status" value="1"/>
</dbReference>
<organism evidence="3 4">
    <name type="scientific">Acipenser ruthenus</name>
    <name type="common">Sterlet sturgeon</name>
    <dbReference type="NCBI Taxonomy" id="7906"/>
    <lineage>
        <taxon>Eukaryota</taxon>
        <taxon>Metazoa</taxon>
        <taxon>Chordata</taxon>
        <taxon>Craniata</taxon>
        <taxon>Vertebrata</taxon>
        <taxon>Euteleostomi</taxon>
        <taxon>Actinopterygii</taxon>
        <taxon>Chondrostei</taxon>
        <taxon>Acipenseriformes</taxon>
        <taxon>Acipenseridae</taxon>
        <taxon>Acipenser</taxon>
    </lineage>
</organism>